<accession>A0A835CVM9</accession>
<feature type="compositionally biased region" description="Polar residues" evidence="1">
    <location>
        <begin position="111"/>
        <end position="126"/>
    </location>
</feature>
<evidence type="ECO:0000313" key="3">
    <source>
        <dbReference type="Proteomes" id="UP000639338"/>
    </source>
</evidence>
<reference evidence="2 3" key="1">
    <citation type="submission" date="2020-08" db="EMBL/GenBank/DDBJ databases">
        <title>Aphidius gifuensis genome sequencing and assembly.</title>
        <authorList>
            <person name="Du Z."/>
        </authorList>
    </citation>
    <scope>NUCLEOTIDE SEQUENCE [LARGE SCALE GENOMIC DNA]</scope>
    <source>
        <strain evidence="2">YNYX2018</strain>
        <tissue evidence="2">Adults</tissue>
    </source>
</reference>
<gene>
    <name evidence="2" type="ORF">HCN44_005676</name>
</gene>
<sequence>MGNMMEKSSDPEDTSEKKEPSDDVAALKALPRPDYIESTPQGVPMIQKRRTRRLPITEELYSGETGYVRHDGHLFTSSKNLKSWSRKIDLTKRRAWLLRQIAAAEPESKPSGDSTTLVKQNSSIVY</sequence>
<name>A0A835CVM9_APHGI</name>
<protein>
    <submittedName>
        <fullName evidence="2">Uncharacterized protein</fullName>
    </submittedName>
</protein>
<organism evidence="2 3">
    <name type="scientific">Aphidius gifuensis</name>
    <name type="common">Parasitoid wasp</name>
    <dbReference type="NCBI Taxonomy" id="684658"/>
    <lineage>
        <taxon>Eukaryota</taxon>
        <taxon>Metazoa</taxon>
        <taxon>Ecdysozoa</taxon>
        <taxon>Arthropoda</taxon>
        <taxon>Hexapoda</taxon>
        <taxon>Insecta</taxon>
        <taxon>Pterygota</taxon>
        <taxon>Neoptera</taxon>
        <taxon>Endopterygota</taxon>
        <taxon>Hymenoptera</taxon>
        <taxon>Apocrita</taxon>
        <taxon>Ichneumonoidea</taxon>
        <taxon>Braconidae</taxon>
        <taxon>Aphidiinae</taxon>
        <taxon>Aphidius</taxon>
    </lineage>
</organism>
<evidence type="ECO:0000256" key="1">
    <source>
        <dbReference type="SAM" id="MobiDB-lite"/>
    </source>
</evidence>
<keyword evidence="3" id="KW-1185">Reference proteome</keyword>
<evidence type="ECO:0000313" key="2">
    <source>
        <dbReference type="EMBL" id="KAF7997399.1"/>
    </source>
</evidence>
<feature type="region of interest" description="Disordered" evidence="1">
    <location>
        <begin position="105"/>
        <end position="126"/>
    </location>
</feature>
<comment type="caution">
    <text evidence="2">The sequence shown here is derived from an EMBL/GenBank/DDBJ whole genome shotgun (WGS) entry which is preliminary data.</text>
</comment>
<dbReference type="AlphaFoldDB" id="A0A835CVM9"/>
<dbReference type="Proteomes" id="UP000639338">
    <property type="component" value="Unassembled WGS sequence"/>
</dbReference>
<proteinExistence type="predicted"/>
<feature type="region of interest" description="Disordered" evidence="1">
    <location>
        <begin position="1"/>
        <end position="50"/>
    </location>
</feature>
<feature type="compositionally biased region" description="Basic and acidic residues" evidence="1">
    <location>
        <begin position="7"/>
        <end position="21"/>
    </location>
</feature>
<dbReference type="EMBL" id="JACMRX010000001">
    <property type="protein sequence ID" value="KAF7997399.1"/>
    <property type="molecule type" value="Genomic_DNA"/>
</dbReference>